<protein>
    <submittedName>
        <fullName evidence="1">Uncharacterized protein</fullName>
    </submittedName>
</protein>
<evidence type="ECO:0000313" key="2">
    <source>
        <dbReference type="Proteomes" id="UP000190811"/>
    </source>
</evidence>
<sequence length="70" mass="7623">MKCDGGCGRMAGWGISVRGGFGRALFEGVFKRAYDVEDEAGVNGERGMWIVLVKRGWRLGVSVLCRGEGR</sequence>
<evidence type="ECO:0000313" key="1">
    <source>
        <dbReference type="EMBL" id="AQX31326.1"/>
    </source>
</evidence>
<dbReference type="Proteomes" id="UP000190811">
    <property type="component" value="Chromosome"/>
</dbReference>
<proteinExistence type="predicted"/>
<gene>
    <name evidence="1" type="ORF">BscR1v2_014200</name>
</gene>
<dbReference type="AlphaFoldDB" id="A0A1S6XRY2"/>
<dbReference type="EMBL" id="CP019789">
    <property type="protein sequence ID" value="AQX31326.1"/>
    <property type="molecule type" value="Genomic_DNA"/>
</dbReference>
<reference evidence="2" key="1">
    <citation type="journal article" date="2017" name="Genome Biol. Evol.">
        <title>Evolutionary Dynamics of Pathoadaptation Revealed by Three Independent Acquisitions of the VirB/D4 Type IV Secretion System in Bartonella.</title>
        <authorList>
            <person name="Harms A."/>
            <person name="Segers F.H."/>
            <person name="Quebatte M."/>
            <person name="Mistl C."/>
            <person name="Manfredi P."/>
            <person name="Korner J."/>
            <person name="Chomel B.B."/>
            <person name="Kosoy M."/>
            <person name="Maruyama S."/>
            <person name="Engel P."/>
            <person name="Dehio C."/>
        </authorList>
    </citation>
    <scope>NUCLEOTIDE SEQUENCE [LARGE SCALE GENOMIC DNA]</scope>
    <source>
        <strain evidence="2">R1</strain>
    </source>
</reference>
<organism evidence="1 2">
    <name type="scientific">Bartonella schoenbuchensis (strain DSM 13525 / NCTC 13165 / R1)</name>
    <dbReference type="NCBI Taxonomy" id="687861"/>
    <lineage>
        <taxon>Bacteria</taxon>
        <taxon>Pseudomonadati</taxon>
        <taxon>Pseudomonadota</taxon>
        <taxon>Alphaproteobacteria</taxon>
        <taxon>Hyphomicrobiales</taxon>
        <taxon>Bartonellaceae</taxon>
        <taxon>Bartonella</taxon>
    </lineage>
</organism>
<name>A0A1S6XRY2_BARSR</name>
<dbReference type="STRING" id="687861.BscR1v2_014200"/>
<accession>A0A1S6XRY2</accession>